<dbReference type="EMBL" id="JAXCLA010000004">
    <property type="protein sequence ID" value="MDY0745536.1"/>
    <property type="molecule type" value="Genomic_DNA"/>
</dbReference>
<dbReference type="RefSeq" id="WP_320423441.1">
    <property type="nucleotide sequence ID" value="NZ_JAXCLA010000004.1"/>
</dbReference>
<protein>
    <submittedName>
        <fullName evidence="3">Uncharacterized protein</fullName>
    </submittedName>
</protein>
<evidence type="ECO:0000313" key="3">
    <source>
        <dbReference type="EMBL" id="MDY0745536.1"/>
    </source>
</evidence>
<reference evidence="3 4" key="1">
    <citation type="submission" date="2023-11" db="EMBL/GenBank/DDBJ databases">
        <title>Paucibacter sp. nov., isolated from fresh soil in Korea.</title>
        <authorList>
            <person name="Le N.T.T."/>
        </authorList>
    </citation>
    <scope>NUCLEOTIDE SEQUENCE [LARGE SCALE GENOMIC DNA]</scope>
    <source>
        <strain evidence="3 4">R3-3</strain>
    </source>
</reference>
<organism evidence="3 4">
    <name type="scientific">Roseateles agri</name>
    <dbReference type="NCBI Taxonomy" id="3098619"/>
    <lineage>
        <taxon>Bacteria</taxon>
        <taxon>Pseudomonadati</taxon>
        <taxon>Pseudomonadota</taxon>
        <taxon>Betaproteobacteria</taxon>
        <taxon>Burkholderiales</taxon>
        <taxon>Sphaerotilaceae</taxon>
        <taxon>Roseateles</taxon>
    </lineage>
</organism>
<keyword evidence="2" id="KW-1133">Transmembrane helix</keyword>
<evidence type="ECO:0000313" key="4">
    <source>
        <dbReference type="Proteomes" id="UP001285263"/>
    </source>
</evidence>
<keyword evidence="2" id="KW-0472">Membrane</keyword>
<feature type="region of interest" description="Disordered" evidence="1">
    <location>
        <begin position="108"/>
        <end position="134"/>
    </location>
</feature>
<feature type="compositionally biased region" description="Pro residues" evidence="1">
    <location>
        <begin position="124"/>
        <end position="134"/>
    </location>
</feature>
<name>A0ABU5DGX1_9BURK</name>
<evidence type="ECO:0000256" key="1">
    <source>
        <dbReference type="SAM" id="MobiDB-lite"/>
    </source>
</evidence>
<keyword evidence="2" id="KW-0812">Transmembrane</keyword>
<proteinExistence type="predicted"/>
<comment type="caution">
    <text evidence="3">The sequence shown here is derived from an EMBL/GenBank/DDBJ whole genome shotgun (WGS) entry which is preliminary data.</text>
</comment>
<keyword evidence="4" id="KW-1185">Reference proteome</keyword>
<accession>A0ABU5DGX1</accession>
<dbReference type="Proteomes" id="UP001285263">
    <property type="component" value="Unassembled WGS sequence"/>
</dbReference>
<evidence type="ECO:0000256" key="2">
    <source>
        <dbReference type="SAM" id="Phobius"/>
    </source>
</evidence>
<sequence>MTYETLLTQVFAAITIAVLLTLLYMMVKKRTRRGRRRRRIQRRRAAPINAYYYCAHCATRTLHGIRTREAWKAGSRRFFCDGCKTLREQDAQETSFEASSLWPVSEFDSRRAEEQDEDDLLNRPRPPAPSDRPS</sequence>
<gene>
    <name evidence="3" type="ORF">SNE35_13530</name>
</gene>
<feature type="transmembrane region" description="Helical" evidence="2">
    <location>
        <begin position="6"/>
        <end position="27"/>
    </location>
</feature>